<feature type="transmembrane region" description="Helical" evidence="1">
    <location>
        <begin position="381"/>
        <end position="403"/>
    </location>
</feature>
<dbReference type="PANTHER" id="PTHR37305">
    <property type="entry name" value="INTEGRAL MEMBRANE PROTEIN-RELATED"/>
    <property type="match status" value="1"/>
</dbReference>
<feature type="transmembrane region" description="Helical" evidence="1">
    <location>
        <begin position="410"/>
        <end position="431"/>
    </location>
</feature>
<dbReference type="EMBL" id="FRCS01000009">
    <property type="protein sequence ID" value="SHN43097.1"/>
    <property type="molecule type" value="Genomic_DNA"/>
</dbReference>
<keyword evidence="3" id="KW-1185">Reference proteome</keyword>
<reference evidence="2 3" key="1">
    <citation type="submission" date="2016-11" db="EMBL/GenBank/DDBJ databases">
        <authorList>
            <person name="Jaros S."/>
            <person name="Januszkiewicz K."/>
            <person name="Wedrychowicz H."/>
        </authorList>
    </citation>
    <scope>NUCLEOTIDE SEQUENCE [LARGE SCALE GENOMIC DNA]</scope>
    <source>
        <strain evidence="2 3">DSM 46144</strain>
    </source>
</reference>
<feature type="transmembrane region" description="Helical" evidence="1">
    <location>
        <begin position="21"/>
        <end position="43"/>
    </location>
</feature>
<dbReference type="STRING" id="134849.SAMN05443668_10933"/>
<dbReference type="GO" id="GO:0005886">
    <property type="term" value="C:plasma membrane"/>
    <property type="evidence" value="ECO:0007669"/>
    <property type="project" value="UniProtKB-SubCell"/>
</dbReference>
<dbReference type="Gene3D" id="2.60.120.200">
    <property type="match status" value="1"/>
</dbReference>
<keyword evidence="1" id="KW-0812">Transmembrane</keyword>
<dbReference type="OrthoDB" id="185815at2"/>
<dbReference type="Proteomes" id="UP000184440">
    <property type="component" value="Unassembled WGS sequence"/>
</dbReference>
<dbReference type="RefSeq" id="WP_073260661.1">
    <property type="nucleotide sequence ID" value="NZ_FRCS01000009.1"/>
</dbReference>
<protein>
    <submittedName>
        <fullName evidence="2">ABC-type transport system involved in multi-copper enzyme maturation, permease component</fullName>
    </submittedName>
</protein>
<feature type="transmembrane region" description="Helical" evidence="1">
    <location>
        <begin position="332"/>
        <end position="361"/>
    </location>
</feature>
<name>A0A1M7R9V1_9ACTN</name>
<keyword evidence="1" id="KW-0472">Membrane</keyword>
<proteinExistence type="predicted"/>
<dbReference type="PANTHER" id="PTHR37305:SF1">
    <property type="entry name" value="MEMBRANE PROTEIN"/>
    <property type="match status" value="1"/>
</dbReference>
<organism evidence="2 3">
    <name type="scientific">Cryptosporangium aurantiacum</name>
    <dbReference type="NCBI Taxonomy" id="134849"/>
    <lineage>
        <taxon>Bacteria</taxon>
        <taxon>Bacillati</taxon>
        <taxon>Actinomycetota</taxon>
        <taxon>Actinomycetes</taxon>
        <taxon>Cryptosporangiales</taxon>
        <taxon>Cryptosporangiaceae</taxon>
        <taxon>Cryptosporangium</taxon>
    </lineage>
</organism>
<accession>A0A1M7R9V1</accession>
<dbReference type="AlphaFoldDB" id="A0A1M7R9V1"/>
<sequence>MNARESFGGLLLAEWTKFRSVTRWMVTLVGAIALTVGLSYLAASGNQTDINRSTDIFSGPLGDPVSDSFYFVHQPVTGDTTLTVRVASLRLPSDDRTAGGLTRLNDPSPFASPAAGLMVKDGTRPGSSYAALALTPSRGVRLQWDFDGDRRGSGSSGPRWLRLVRSGDTLTGYESADGVRWERVGTASPKSLPSTVEVGFYVSSPPAVFTERGGGSSSVGMTTTVASATFDNVRLDNGAAWRGDQIGQPAIAAKDGPPSGQFSERGGAFAVTGTGKVGPDPPDDDMVEAALIGVVAGVMALVAIGVLFATAEYRRAMIRVTLAATPRRGRVLAAKALVLGVTSFLAGLIGVLGSFLLAIPVLRSHGFTPPAFPEPSLSDPAVLRAIVLTAAFMAGVALVGLGIGMLLRHTAAAITVTITLVLLPLIVGMILPGSSPKWLMYTTLAGGLATQRAKPPTITLAEPWALIGPWAGIGVVAAWTALTLGLAWWRLRTRDA</sequence>
<dbReference type="GO" id="GO:0140359">
    <property type="term" value="F:ABC-type transporter activity"/>
    <property type="evidence" value="ECO:0007669"/>
    <property type="project" value="InterPro"/>
</dbReference>
<evidence type="ECO:0000313" key="2">
    <source>
        <dbReference type="EMBL" id="SHN43097.1"/>
    </source>
</evidence>
<feature type="transmembrane region" description="Helical" evidence="1">
    <location>
        <begin position="289"/>
        <end position="311"/>
    </location>
</feature>
<evidence type="ECO:0000313" key="3">
    <source>
        <dbReference type="Proteomes" id="UP000184440"/>
    </source>
</evidence>
<evidence type="ECO:0000256" key="1">
    <source>
        <dbReference type="SAM" id="Phobius"/>
    </source>
</evidence>
<keyword evidence="1" id="KW-1133">Transmembrane helix</keyword>
<gene>
    <name evidence="2" type="ORF">SAMN05443668_10933</name>
</gene>
<feature type="transmembrane region" description="Helical" evidence="1">
    <location>
        <begin position="464"/>
        <end position="489"/>
    </location>
</feature>